<dbReference type="SUPFAM" id="SSF52096">
    <property type="entry name" value="ClpP/crotonase"/>
    <property type="match status" value="1"/>
</dbReference>
<evidence type="ECO:0000256" key="3">
    <source>
        <dbReference type="ARBA" id="ARBA00022670"/>
    </source>
</evidence>
<name>A0ABR6TMC4_9FIRM</name>
<dbReference type="Pfam" id="PF00574">
    <property type="entry name" value="CLP_protease"/>
    <property type="match status" value="1"/>
</dbReference>
<dbReference type="EMBL" id="JABGBW010000007">
    <property type="protein sequence ID" value="MBC2576571.1"/>
    <property type="molecule type" value="Genomic_DNA"/>
</dbReference>
<keyword evidence="4" id="KW-0378">Hydrolase</keyword>
<accession>A0ABR6TMC4</accession>
<evidence type="ECO:0000256" key="2">
    <source>
        <dbReference type="ARBA" id="ARBA00022490"/>
    </source>
</evidence>
<keyword evidence="3 7" id="KW-0645">Protease</keyword>
<gene>
    <name evidence="7" type="ORF">HLB29_07700</name>
</gene>
<reference evidence="7 8" key="1">
    <citation type="submission" date="2020-05" db="EMBL/GenBank/DDBJ databases">
        <title>Draft genome of xy-202 and genomic insight in genome of the genus Peptostreptococcus.</title>
        <authorList>
            <person name="Zhang Z."/>
        </authorList>
    </citation>
    <scope>NUCLEOTIDE SEQUENCE [LARGE SCALE GENOMIC DNA]</scope>
    <source>
        <strain evidence="7 8">DSM 27025</strain>
    </source>
</reference>
<comment type="caution">
    <text evidence="7">The sequence shown here is derived from an EMBL/GenBank/DDBJ whole genome shotgun (WGS) entry which is preliminary data.</text>
</comment>
<dbReference type="PANTHER" id="PTHR10381">
    <property type="entry name" value="ATP-DEPENDENT CLP PROTEASE PROTEOLYTIC SUBUNIT"/>
    <property type="match status" value="1"/>
</dbReference>
<dbReference type="NCBIfam" id="NF045542">
    <property type="entry name" value="Clp_rel_HeadMat"/>
    <property type="match status" value="1"/>
</dbReference>
<dbReference type="InterPro" id="IPR023562">
    <property type="entry name" value="ClpP/TepA"/>
</dbReference>
<keyword evidence="2" id="KW-0963">Cytoplasm</keyword>
<dbReference type="InterPro" id="IPR001907">
    <property type="entry name" value="ClpP"/>
</dbReference>
<dbReference type="GO" id="GO:0006508">
    <property type="term" value="P:proteolysis"/>
    <property type="evidence" value="ECO:0007669"/>
    <property type="project" value="UniProtKB-KW"/>
</dbReference>
<protein>
    <recommendedName>
        <fullName evidence="6">ATP-dependent Clp protease proteolytic subunit</fullName>
    </recommendedName>
</protein>
<evidence type="ECO:0000256" key="1">
    <source>
        <dbReference type="ARBA" id="ARBA00007039"/>
    </source>
</evidence>
<comment type="similarity">
    <text evidence="1 6">Belongs to the peptidase S14 family.</text>
</comment>
<dbReference type="Proteomes" id="UP000713904">
    <property type="component" value="Unassembled WGS sequence"/>
</dbReference>
<dbReference type="RefSeq" id="WP_185624592.1">
    <property type="nucleotide sequence ID" value="NZ_JABGBW010000007.1"/>
</dbReference>
<evidence type="ECO:0000313" key="8">
    <source>
        <dbReference type="Proteomes" id="UP000713904"/>
    </source>
</evidence>
<dbReference type="Gene3D" id="3.90.226.10">
    <property type="entry name" value="2-enoyl-CoA Hydratase, Chain A, domain 1"/>
    <property type="match status" value="1"/>
</dbReference>
<evidence type="ECO:0000256" key="4">
    <source>
        <dbReference type="ARBA" id="ARBA00022801"/>
    </source>
</evidence>
<dbReference type="InterPro" id="IPR029045">
    <property type="entry name" value="ClpP/crotonase-like_dom_sf"/>
</dbReference>
<evidence type="ECO:0000256" key="6">
    <source>
        <dbReference type="RuleBase" id="RU003567"/>
    </source>
</evidence>
<dbReference type="CDD" id="cd07016">
    <property type="entry name" value="S14_ClpP_1"/>
    <property type="match status" value="1"/>
</dbReference>
<dbReference type="PANTHER" id="PTHR10381:SF70">
    <property type="entry name" value="ATP-DEPENDENT CLP PROTEASE PROTEOLYTIC SUBUNIT"/>
    <property type="match status" value="1"/>
</dbReference>
<sequence>MIRVVNNTESTDIYVVGDIVDDRWKGWTWGEDLDTYPSDIRSLLDSANGKNVNVYINSGGGDLFAGIAISNMLKRHNASTKAIVDGLAGSSASIIAFGCDSIEIPENAYLMIHKPSCFCVGDAEDFKKMADALDTLQEGILNTYMTKANEGIEANIVNEMINAETWLTGKKAKEYFKVDTVKKDVVIDNKVGNYILNYTKIPDSIKKSIENNNDIEDIELKNKEIDIALYL</sequence>
<keyword evidence="8" id="KW-1185">Reference proteome</keyword>
<proteinExistence type="inferred from homology"/>
<evidence type="ECO:0000256" key="5">
    <source>
        <dbReference type="ARBA" id="ARBA00022825"/>
    </source>
</evidence>
<dbReference type="PRINTS" id="PR00127">
    <property type="entry name" value="CLPPROTEASEP"/>
</dbReference>
<evidence type="ECO:0000313" key="7">
    <source>
        <dbReference type="EMBL" id="MBC2576571.1"/>
    </source>
</evidence>
<organism evidence="7 8">
    <name type="scientific">Peptostreptococcus canis</name>
    <dbReference type="NCBI Taxonomy" id="1159213"/>
    <lineage>
        <taxon>Bacteria</taxon>
        <taxon>Bacillati</taxon>
        <taxon>Bacillota</taxon>
        <taxon>Clostridia</taxon>
        <taxon>Peptostreptococcales</taxon>
        <taxon>Peptostreptococcaceae</taxon>
        <taxon>Peptostreptococcus</taxon>
    </lineage>
</organism>
<dbReference type="GO" id="GO:0008233">
    <property type="term" value="F:peptidase activity"/>
    <property type="evidence" value="ECO:0007669"/>
    <property type="project" value="UniProtKB-KW"/>
</dbReference>
<keyword evidence="5" id="KW-0720">Serine protease</keyword>